<accession>A0ACB7H082</accession>
<comment type="caution">
    <text evidence="1">The sequence shown here is derived from an EMBL/GenBank/DDBJ whole genome shotgun (WGS) entry which is preliminary data.</text>
</comment>
<proteinExistence type="predicted"/>
<sequence>MGCGCSKRSTLDDYDTDYAYTSIAQPSASSSLYFTAGSPSSLPKTDKGYGQRRSMQAFVSQNYEGFGQSQSASSTSLPKEPHSHTPVSQNRQGHGHTPKETDDRYKSPAVESVASSSSSFPEESKINHASGFELKKYSFKELAEATEHFSNNKFLGEGAFGQVFKANLDGKEVAIKKLKMVLMDTEVDHSDEQPKNLEKLLEELDVLRIVNHPNVVKMVGYCNEQKNKLLVLEYVANKSLRFHLNGKKPLVWSNRMKIAIGSAKGLQYLHKECDIRIIHRDIKADNILLTNDFEPKVADFSLAKFLPNATNVSHITSILRGTNVQRIKLPKLWVVETIQFLLTP</sequence>
<evidence type="ECO:0000313" key="1">
    <source>
        <dbReference type="EMBL" id="KAG8644336.1"/>
    </source>
</evidence>
<reference evidence="2" key="1">
    <citation type="journal article" date="2016" name="Nat. Biotechnol.">
        <title>Sequencing wild and cultivated cassava and related species reveals extensive interspecific hybridization and genetic diversity.</title>
        <authorList>
            <person name="Bredeson J.V."/>
            <person name="Lyons J.B."/>
            <person name="Prochnik S.E."/>
            <person name="Wu G.A."/>
            <person name="Ha C.M."/>
            <person name="Edsinger-Gonzales E."/>
            <person name="Grimwood J."/>
            <person name="Schmutz J."/>
            <person name="Rabbi I.Y."/>
            <person name="Egesi C."/>
            <person name="Nauluvula P."/>
            <person name="Lebot V."/>
            <person name="Ndunguru J."/>
            <person name="Mkamilo G."/>
            <person name="Bart R.S."/>
            <person name="Setter T.L."/>
            <person name="Gleadow R.M."/>
            <person name="Kulakow P."/>
            <person name="Ferguson M.E."/>
            <person name="Rounsley S."/>
            <person name="Rokhsar D.S."/>
        </authorList>
    </citation>
    <scope>NUCLEOTIDE SEQUENCE [LARGE SCALE GENOMIC DNA]</scope>
    <source>
        <strain evidence="2">cv. AM560-2</strain>
    </source>
</reference>
<evidence type="ECO:0000313" key="2">
    <source>
        <dbReference type="Proteomes" id="UP000091857"/>
    </source>
</evidence>
<gene>
    <name evidence="1" type="ORF">MANES_11G120500v8</name>
</gene>
<organism evidence="1 2">
    <name type="scientific">Manihot esculenta</name>
    <name type="common">Cassava</name>
    <name type="synonym">Jatropha manihot</name>
    <dbReference type="NCBI Taxonomy" id="3983"/>
    <lineage>
        <taxon>Eukaryota</taxon>
        <taxon>Viridiplantae</taxon>
        <taxon>Streptophyta</taxon>
        <taxon>Embryophyta</taxon>
        <taxon>Tracheophyta</taxon>
        <taxon>Spermatophyta</taxon>
        <taxon>Magnoliopsida</taxon>
        <taxon>eudicotyledons</taxon>
        <taxon>Gunneridae</taxon>
        <taxon>Pentapetalae</taxon>
        <taxon>rosids</taxon>
        <taxon>fabids</taxon>
        <taxon>Malpighiales</taxon>
        <taxon>Euphorbiaceae</taxon>
        <taxon>Crotonoideae</taxon>
        <taxon>Manihoteae</taxon>
        <taxon>Manihot</taxon>
    </lineage>
</organism>
<dbReference type="EMBL" id="CM004397">
    <property type="protein sequence ID" value="KAG8644336.1"/>
    <property type="molecule type" value="Genomic_DNA"/>
</dbReference>
<keyword evidence="2" id="KW-1185">Reference proteome</keyword>
<name>A0ACB7H082_MANES</name>
<dbReference type="Proteomes" id="UP000091857">
    <property type="component" value="Chromosome 11"/>
</dbReference>
<protein>
    <submittedName>
        <fullName evidence="1">Uncharacterized protein</fullName>
    </submittedName>
</protein>